<dbReference type="EMBL" id="JAVDQS010000003">
    <property type="protein sequence ID" value="MDR6404752.1"/>
    <property type="molecule type" value="Genomic_DNA"/>
</dbReference>
<dbReference type="InterPro" id="IPR006626">
    <property type="entry name" value="PbH1"/>
</dbReference>
<reference evidence="2 3" key="1">
    <citation type="submission" date="2023-07" db="EMBL/GenBank/DDBJ databases">
        <title>Sorghum-associated microbial communities from plants grown in Nebraska, USA.</title>
        <authorList>
            <person name="Schachtman D."/>
        </authorList>
    </citation>
    <scope>NUCLEOTIDE SEQUENCE [LARGE SCALE GENOMIC DNA]</scope>
    <source>
        <strain evidence="2 3">DS1709</strain>
    </source>
</reference>
<evidence type="ECO:0000313" key="2">
    <source>
        <dbReference type="EMBL" id="MDR6404752.1"/>
    </source>
</evidence>
<keyword evidence="3" id="KW-1185">Reference proteome</keyword>
<dbReference type="NCBIfam" id="TIGR03804">
    <property type="entry name" value="para_beta_helix"/>
    <property type="match status" value="1"/>
</dbReference>
<gene>
    <name evidence="2" type="ORF">J2781_001672</name>
</gene>
<organism evidence="2 3">
    <name type="scientific">Chryseobacterium geocarposphaerae</name>
    <dbReference type="NCBI Taxonomy" id="1416776"/>
    <lineage>
        <taxon>Bacteria</taxon>
        <taxon>Pseudomonadati</taxon>
        <taxon>Bacteroidota</taxon>
        <taxon>Flavobacteriia</taxon>
        <taxon>Flavobacteriales</taxon>
        <taxon>Weeksellaceae</taxon>
        <taxon>Chryseobacterium group</taxon>
        <taxon>Chryseobacterium</taxon>
    </lineage>
</organism>
<evidence type="ECO:0000313" key="3">
    <source>
        <dbReference type="Proteomes" id="UP001184853"/>
    </source>
</evidence>
<feature type="domain" description="Right handed beta helix" evidence="1">
    <location>
        <begin position="157"/>
        <end position="283"/>
    </location>
</feature>
<name>A0ABU1LDF7_9FLAO</name>
<dbReference type="Proteomes" id="UP001184853">
    <property type="component" value="Unassembled WGS sequence"/>
</dbReference>
<accession>A0ABU1LDF7</accession>
<dbReference type="InterPro" id="IPR012334">
    <property type="entry name" value="Pectin_lyas_fold"/>
</dbReference>
<dbReference type="InterPro" id="IPR039448">
    <property type="entry name" value="Beta_helix"/>
</dbReference>
<dbReference type="SMART" id="SM00710">
    <property type="entry name" value="PbH1"/>
    <property type="match status" value="11"/>
</dbReference>
<dbReference type="SUPFAM" id="SSF51126">
    <property type="entry name" value="Pectin lyase-like"/>
    <property type="match status" value="2"/>
</dbReference>
<comment type="caution">
    <text evidence="2">The sequence shown here is derived from an EMBL/GenBank/DDBJ whole genome shotgun (WGS) entry which is preliminary data.</text>
</comment>
<dbReference type="InterPro" id="IPR022441">
    <property type="entry name" value="Para_beta_helix_rpt-2"/>
</dbReference>
<dbReference type="RefSeq" id="WP_115980123.1">
    <property type="nucleotide sequence ID" value="NZ_JAVDQS010000003.1"/>
</dbReference>
<protein>
    <submittedName>
        <fullName evidence="2">Parallel beta-helix repeat protein</fullName>
    </submittedName>
</protein>
<evidence type="ECO:0000259" key="1">
    <source>
        <dbReference type="Pfam" id="PF13229"/>
    </source>
</evidence>
<dbReference type="Pfam" id="PF13229">
    <property type="entry name" value="Beta_helix"/>
    <property type="match status" value="1"/>
</dbReference>
<dbReference type="Gene3D" id="2.160.20.10">
    <property type="entry name" value="Single-stranded right-handed beta-helix, Pectin lyase-like"/>
    <property type="match status" value="2"/>
</dbReference>
<proteinExistence type="predicted"/>
<dbReference type="InterPro" id="IPR011050">
    <property type="entry name" value="Pectin_lyase_fold/virulence"/>
</dbReference>
<sequence>MIQKFLLVVSILLSLQHKCVNSFDDDTKYLQTLFNDKTQIEFPPNKTYKIKGTLYLKNNHKLLGNGTNIIQMLPGKPIFDCANKENILISGMNLKGYGNDYLPTSSSLAVGIYCFGAKNLIIRQNNFYNFSYSPVSGLRKVKNVLFENNYCEGPGLNNSKYYQKDMSGITLGGDEISIINNRITNSSQGIIIAEGSKGIIIKNNQIFDLPLEHGIYVDASCSNVTIDNNKITNVKGSGIKVQNRNKSIPPGICNEITIKNNTVTNTGTGDGILIINTEGNEVYAENVLIQSNILNNIGQDGINVRVSRNTKVIDNQINNSKRSGIYLKDNYDLVIYKNMIKNIRQNGIFDEGSGSNINIDSNIITNIGLEGKDENGLSSGIFIQGGGNRRIINNYVKGSPEYTQYSLYIPYGDQNTIIIKNNKFIGARESGARFSDKKVKFKEFTNNEFSSKLGGAKIFNQP</sequence>